<dbReference type="InterPro" id="IPR014710">
    <property type="entry name" value="RmlC-like_jellyroll"/>
</dbReference>
<keyword evidence="2" id="KW-0479">Metal-binding</keyword>
<feature type="region of interest" description="Disordered" evidence="4">
    <location>
        <begin position="293"/>
        <end position="312"/>
    </location>
</feature>
<accession>A0A238K0B2</accession>
<sequence>MSWNPALEPHCPTGDDVDSIETVIVPRARDLGGFEVRRALPAPRRQMVGPFIFFDQMGPAELLPTRGLDVRPHPHIGLATISYLYRGRMHHRDSLGTDKWIEPGAVNWMVAGRGITHSERTDDATQTDPMPFFGIQTWVALPKVREDSAAAFQHAPREALPELDGEGKTVRLILGTAWGERAPVETASEMFYADAVLQAGAAIPLPDTHEDRGVYVVEGDVEVAGQRFESGRMMVFRPGDRVSVKAGPQGARLMLLGGETLEGSRYIWWNFVASSRERIEEAKEAWRRGDWEHGRFQLPPGDDAEFIPLPDR</sequence>
<dbReference type="Pfam" id="PF02678">
    <property type="entry name" value="Pirin"/>
    <property type="match status" value="1"/>
</dbReference>
<feature type="binding site" evidence="2">
    <location>
        <position position="119"/>
    </location>
    <ligand>
        <name>Fe cation</name>
        <dbReference type="ChEBI" id="CHEBI:24875"/>
    </ligand>
</feature>
<dbReference type="RefSeq" id="WP_094019701.1">
    <property type="nucleotide sequence ID" value="NZ_FXYF01000002.1"/>
</dbReference>
<dbReference type="SUPFAM" id="SSF51182">
    <property type="entry name" value="RmlC-like cupins"/>
    <property type="match status" value="1"/>
</dbReference>
<dbReference type="PANTHER" id="PTHR13903:SF8">
    <property type="entry name" value="PIRIN"/>
    <property type="match status" value="1"/>
</dbReference>
<dbReference type="Gene3D" id="2.60.120.10">
    <property type="entry name" value="Jelly Rolls"/>
    <property type="match status" value="2"/>
</dbReference>
<proteinExistence type="inferred from homology"/>
<keyword evidence="2" id="KW-0408">Iron</keyword>
<dbReference type="EMBL" id="FXYF01000002">
    <property type="protein sequence ID" value="SMX36320.1"/>
    <property type="molecule type" value="Genomic_DNA"/>
</dbReference>
<feature type="binding site" evidence="2">
    <location>
        <position position="117"/>
    </location>
    <ligand>
        <name>Fe cation</name>
        <dbReference type="ChEBI" id="CHEBI:24875"/>
    </ligand>
</feature>
<reference evidence="7 8" key="1">
    <citation type="submission" date="2017-05" db="EMBL/GenBank/DDBJ databases">
        <authorList>
            <person name="Song R."/>
            <person name="Chenine A.L."/>
            <person name="Ruprecht R.M."/>
        </authorList>
    </citation>
    <scope>NUCLEOTIDE SEQUENCE [LARGE SCALE GENOMIC DNA]</scope>
    <source>
        <strain evidence="7 8">CECT 8898</strain>
    </source>
</reference>
<dbReference type="InterPro" id="IPR008778">
    <property type="entry name" value="Pirin_C_dom"/>
</dbReference>
<dbReference type="InterPro" id="IPR012093">
    <property type="entry name" value="Pirin"/>
</dbReference>
<feature type="domain" description="Pirin C-terminal" evidence="6">
    <location>
        <begin position="192"/>
        <end position="290"/>
    </location>
</feature>
<feature type="domain" description="Pirin N-terminal" evidence="5">
    <location>
        <begin position="34"/>
        <end position="139"/>
    </location>
</feature>
<gene>
    <name evidence="7" type="ORF">MAA8898_00829</name>
</gene>
<evidence type="ECO:0000256" key="4">
    <source>
        <dbReference type="SAM" id="MobiDB-lite"/>
    </source>
</evidence>
<protein>
    <submittedName>
        <fullName evidence="7">Pirin</fullName>
    </submittedName>
</protein>
<feature type="binding site" evidence="2">
    <location>
        <position position="75"/>
    </location>
    <ligand>
        <name>Fe cation</name>
        <dbReference type="ChEBI" id="CHEBI:24875"/>
    </ligand>
</feature>
<dbReference type="CDD" id="cd02247">
    <property type="entry name" value="cupin_pirin_C"/>
    <property type="match status" value="1"/>
</dbReference>
<feature type="binding site" evidence="2">
    <location>
        <position position="73"/>
    </location>
    <ligand>
        <name>Fe cation</name>
        <dbReference type="ChEBI" id="CHEBI:24875"/>
    </ligand>
</feature>
<dbReference type="Pfam" id="PF05726">
    <property type="entry name" value="Pirin_C"/>
    <property type="match status" value="1"/>
</dbReference>
<dbReference type="GO" id="GO:0046872">
    <property type="term" value="F:metal ion binding"/>
    <property type="evidence" value="ECO:0007669"/>
    <property type="project" value="UniProtKB-KW"/>
</dbReference>
<comment type="similarity">
    <text evidence="1 3">Belongs to the pirin family.</text>
</comment>
<evidence type="ECO:0000313" key="7">
    <source>
        <dbReference type="EMBL" id="SMX36320.1"/>
    </source>
</evidence>
<evidence type="ECO:0000259" key="6">
    <source>
        <dbReference type="Pfam" id="PF05726"/>
    </source>
</evidence>
<evidence type="ECO:0000259" key="5">
    <source>
        <dbReference type="Pfam" id="PF02678"/>
    </source>
</evidence>
<dbReference type="AlphaFoldDB" id="A0A238K0B2"/>
<comment type="cofactor">
    <cofactor evidence="2">
        <name>Fe cation</name>
        <dbReference type="ChEBI" id="CHEBI:24875"/>
    </cofactor>
    <text evidence="2">Binds 1 Fe cation per subunit.</text>
</comment>
<dbReference type="OrthoDB" id="9780903at2"/>
<dbReference type="Proteomes" id="UP000207598">
    <property type="component" value="Unassembled WGS sequence"/>
</dbReference>
<dbReference type="InterPro" id="IPR003829">
    <property type="entry name" value="Pirin_N_dom"/>
</dbReference>
<evidence type="ECO:0000256" key="1">
    <source>
        <dbReference type="ARBA" id="ARBA00008416"/>
    </source>
</evidence>
<dbReference type="PANTHER" id="PTHR13903">
    <property type="entry name" value="PIRIN-RELATED"/>
    <property type="match status" value="1"/>
</dbReference>
<dbReference type="PIRSF" id="PIRSF006232">
    <property type="entry name" value="Pirin"/>
    <property type="match status" value="1"/>
</dbReference>
<keyword evidence="8" id="KW-1185">Reference proteome</keyword>
<dbReference type="InterPro" id="IPR011051">
    <property type="entry name" value="RmlC_Cupin_sf"/>
</dbReference>
<evidence type="ECO:0000313" key="8">
    <source>
        <dbReference type="Proteomes" id="UP000207598"/>
    </source>
</evidence>
<evidence type="ECO:0000256" key="3">
    <source>
        <dbReference type="RuleBase" id="RU003457"/>
    </source>
</evidence>
<dbReference type="CDD" id="cd02909">
    <property type="entry name" value="cupin_pirin_N"/>
    <property type="match status" value="1"/>
</dbReference>
<organism evidence="7 8">
    <name type="scientific">Maliponia aquimaris</name>
    <dbReference type="NCBI Taxonomy" id="1673631"/>
    <lineage>
        <taxon>Bacteria</taxon>
        <taxon>Pseudomonadati</taxon>
        <taxon>Pseudomonadota</taxon>
        <taxon>Alphaproteobacteria</taxon>
        <taxon>Rhodobacterales</taxon>
        <taxon>Paracoccaceae</taxon>
        <taxon>Maliponia</taxon>
    </lineage>
</organism>
<name>A0A238K0B2_9RHOB</name>
<evidence type="ECO:0000256" key="2">
    <source>
        <dbReference type="PIRSR" id="PIRSR006232-1"/>
    </source>
</evidence>